<dbReference type="Gene3D" id="2.80.10.50">
    <property type="match status" value="2"/>
</dbReference>
<dbReference type="Gene3D" id="2.60.40.10">
    <property type="entry name" value="Immunoglobulins"/>
    <property type="match status" value="1"/>
</dbReference>
<dbReference type="SUPFAM" id="SSF101908">
    <property type="entry name" value="Putative isomerase YbhE"/>
    <property type="match status" value="1"/>
</dbReference>
<dbReference type="PROSITE" id="PS51257">
    <property type="entry name" value="PROKAR_LIPOPROTEIN"/>
    <property type="match status" value="1"/>
</dbReference>
<dbReference type="NCBIfam" id="TIGR02608">
    <property type="entry name" value="delta_60_rpt"/>
    <property type="match status" value="4"/>
</dbReference>
<evidence type="ECO:0000313" key="2">
    <source>
        <dbReference type="EMBL" id="GAA4310503.1"/>
    </source>
</evidence>
<organism evidence="2 3">
    <name type="scientific">Compostibacter hankyongensis</name>
    <dbReference type="NCBI Taxonomy" id="1007089"/>
    <lineage>
        <taxon>Bacteria</taxon>
        <taxon>Pseudomonadati</taxon>
        <taxon>Bacteroidota</taxon>
        <taxon>Chitinophagia</taxon>
        <taxon>Chitinophagales</taxon>
        <taxon>Chitinophagaceae</taxon>
        <taxon>Compostibacter</taxon>
    </lineage>
</organism>
<evidence type="ECO:0000313" key="3">
    <source>
        <dbReference type="Proteomes" id="UP001501207"/>
    </source>
</evidence>
<dbReference type="EMBL" id="BAABFN010000004">
    <property type="protein sequence ID" value="GAA4310503.1"/>
    <property type="molecule type" value="Genomic_DNA"/>
</dbReference>
<keyword evidence="3" id="KW-1185">Reference proteome</keyword>
<dbReference type="SUPFAM" id="SSF81296">
    <property type="entry name" value="E set domains"/>
    <property type="match status" value="1"/>
</dbReference>
<dbReference type="Pfam" id="PF17164">
    <property type="entry name" value="DUF5122"/>
    <property type="match status" value="4"/>
</dbReference>
<protein>
    <submittedName>
        <fullName evidence="2">DUF5124 domain-containing protein</fullName>
    </submittedName>
</protein>
<dbReference type="InterPro" id="IPR013783">
    <property type="entry name" value="Ig-like_fold"/>
</dbReference>
<dbReference type="InterPro" id="IPR032175">
    <property type="entry name" value="DUF5008"/>
</dbReference>
<accession>A0ABP8FTN9</accession>
<dbReference type="Pfam" id="PF16400">
    <property type="entry name" value="DUF5008"/>
    <property type="match status" value="1"/>
</dbReference>
<proteinExistence type="predicted"/>
<sequence length="534" mass="57031">MRGFYSILFTACLAFILQACTKDVESSRGKDPYQETILPDISFQENGALPNEGFLADTVLFKGKGFADHRDQLSILFNGQKADVIGATDTTVTVTVPEGASSGAVTAQVGKQYFFGPFFRVFGPLQMDTLFPGFRGANGAIQDILPVENGKYLITGGFTNYDNANIGGGINRVARINADGTLDRTFKYGAATGAPAMVNAGAYLPESGQYLVAGSFNRYGDLAHMSGFARLNFNGSVDSVSVTVPSGDVVWASALRGGVAGTVRQLHVLPDHKYIGVGNFRYYVQVNYDLVSSTGLDSTHLDSIMVNYIARFNEDGSLDSSYNYDGVNHRGKESVNGAINASLLLPDGKLLIAGNFTKYNGQTANRIARLNADGTLDGGFRPNGGADWAINDIEPLPDGRFLLVGAFNAYDGHAAIHVVRINADGSYDPGFDVGKGPDGFVYKAGVLDNGAIILSGTFRKFDDVTCSNFAVLDATGGLHKTYNTSGGLNLGLDAVSGGFNKILQLEGLKAFIAVGNFTEFDYRASNNILRMQYQ</sequence>
<evidence type="ECO:0000259" key="1">
    <source>
        <dbReference type="Pfam" id="PF16400"/>
    </source>
</evidence>
<feature type="domain" description="DUF5008" evidence="1">
    <location>
        <begin position="18"/>
        <end position="117"/>
    </location>
</feature>
<dbReference type="RefSeq" id="WP_344978588.1">
    <property type="nucleotide sequence ID" value="NZ_BAABFN010000004.1"/>
</dbReference>
<dbReference type="InterPro" id="IPR014756">
    <property type="entry name" value="Ig_E-set"/>
</dbReference>
<comment type="caution">
    <text evidence="2">The sequence shown here is derived from an EMBL/GenBank/DDBJ whole genome shotgun (WGS) entry which is preliminary data.</text>
</comment>
<gene>
    <name evidence="2" type="ORF">GCM10023143_19010</name>
</gene>
<dbReference type="Proteomes" id="UP001501207">
    <property type="component" value="Unassembled WGS sequence"/>
</dbReference>
<name>A0ABP8FTN9_9BACT</name>
<reference evidence="3" key="1">
    <citation type="journal article" date="2019" name="Int. J. Syst. Evol. Microbiol.">
        <title>The Global Catalogue of Microorganisms (GCM) 10K type strain sequencing project: providing services to taxonomists for standard genome sequencing and annotation.</title>
        <authorList>
            <consortium name="The Broad Institute Genomics Platform"/>
            <consortium name="The Broad Institute Genome Sequencing Center for Infectious Disease"/>
            <person name="Wu L."/>
            <person name="Ma J."/>
        </authorList>
    </citation>
    <scope>NUCLEOTIDE SEQUENCE [LARGE SCALE GENOMIC DNA]</scope>
    <source>
        <strain evidence="3">JCM 17664</strain>
    </source>
</reference>
<dbReference type="InterPro" id="IPR013431">
    <property type="entry name" value="Delta_60_rpt"/>
</dbReference>